<accession>A0A6A4RRW8</accession>
<keyword evidence="2" id="KW-0732">Signal</keyword>
<evidence type="ECO:0008006" key="5">
    <source>
        <dbReference type="Google" id="ProtNLM"/>
    </source>
</evidence>
<organism evidence="3 4">
    <name type="scientific">Scophthalmus maximus</name>
    <name type="common">Turbot</name>
    <name type="synonym">Psetta maxima</name>
    <dbReference type="NCBI Taxonomy" id="52904"/>
    <lineage>
        <taxon>Eukaryota</taxon>
        <taxon>Metazoa</taxon>
        <taxon>Chordata</taxon>
        <taxon>Craniata</taxon>
        <taxon>Vertebrata</taxon>
        <taxon>Euteleostomi</taxon>
        <taxon>Actinopterygii</taxon>
        <taxon>Neopterygii</taxon>
        <taxon>Teleostei</taxon>
        <taxon>Neoteleostei</taxon>
        <taxon>Acanthomorphata</taxon>
        <taxon>Carangaria</taxon>
        <taxon>Pleuronectiformes</taxon>
        <taxon>Pleuronectoidei</taxon>
        <taxon>Scophthalmidae</taxon>
        <taxon>Scophthalmus</taxon>
    </lineage>
</organism>
<evidence type="ECO:0000256" key="1">
    <source>
        <dbReference type="SAM" id="MobiDB-lite"/>
    </source>
</evidence>
<evidence type="ECO:0000256" key="2">
    <source>
        <dbReference type="SAM" id="SignalP"/>
    </source>
</evidence>
<dbReference type="EMBL" id="VEVO01013224">
    <property type="protein sequence ID" value="KAF0021364.1"/>
    <property type="molecule type" value="Genomic_DNA"/>
</dbReference>
<feature type="region of interest" description="Disordered" evidence="1">
    <location>
        <begin position="35"/>
        <end position="68"/>
    </location>
</feature>
<protein>
    <recommendedName>
        <fullName evidence="5">Secreted protein</fullName>
    </recommendedName>
</protein>
<reference evidence="3 4" key="1">
    <citation type="submission" date="2019-06" db="EMBL/GenBank/DDBJ databases">
        <title>Draft genomes of female and male turbot (Scophthalmus maximus).</title>
        <authorList>
            <person name="Xu H."/>
            <person name="Xu X.-W."/>
            <person name="Shao C."/>
            <person name="Chen S."/>
        </authorList>
    </citation>
    <scope>NUCLEOTIDE SEQUENCE [LARGE SCALE GENOMIC DNA]</scope>
    <source>
        <strain evidence="3">Ysfricsl-2016a</strain>
        <tissue evidence="3">Blood</tissue>
    </source>
</reference>
<gene>
    <name evidence="3" type="ORF">F2P81_026383</name>
</gene>
<proteinExistence type="predicted"/>
<name>A0A6A4RRW8_SCOMX</name>
<feature type="compositionally biased region" description="Acidic residues" evidence="1">
    <location>
        <begin position="49"/>
        <end position="61"/>
    </location>
</feature>
<sequence length="105" mass="11557">MTVGWTLNFRHGYVWFLVLWCECGTSCEETCCWEQSSDDETCEDAKTDENEEETRADESDAVADASSHLGRGFKPADESVVPGEVLQFGQFGAEAVTPLVTLVGQ</sequence>
<evidence type="ECO:0000313" key="3">
    <source>
        <dbReference type="EMBL" id="KAF0021364.1"/>
    </source>
</evidence>
<evidence type="ECO:0000313" key="4">
    <source>
        <dbReference type="Proteomes" id="UP000438429"/>
    </source>
</evidence>
<comment type="caution">
    <text evidence="3">The sequence shown here is derived from an EMBL/GenBank/DDBJ whole genome shotgun (WGS) entry which is preliminary data.</text>
</comment>
<feature type="signal peptide" evidence="2">
    <location>
        <begin position="1"/>
        <end position="27"/>
    </location>
</feature>
<dbReference type="AlphaFoldDB" id="A0A6A4RRW8"/>
<feature type="chain" id="PRO_5025459994" description="Secreted protein" evidence="2">
    <location>
        <begin position="28"/>
        <end position="105"/>
    </location>
</feature>
<dbReference type="Proteomes" id="UP000438429">
    <property type="component" value="Unassembled WGS sequence"/>
</dbReference>